<gene>
    <name evidence="2" type="ORF">GCM10010412_044720</name>
</gene>
<dbReference type="Proteomes" id="UP001501666">
    <property type="component" value="Unassembled WGS sequence"/>
</dbReference>
<evidence type="ECO:0000256" key="1">
    <source>
        <dbReference type="SAM" id="MobiDB-lite"/>
    </source>
</evidence>
<dbReference type="EMBL" id="BAAATE010000011">
    <property type="protein sequence ID" value="GAA2667288.1"/>
    <property type="molecule type" value="Genomic_DNA"/>
</dbReference>
<protein>
    <submittedName>
        <fullName evidence="2">DUF3140 domain-containing protein</fullName>
    </submittedName>
</protein>
<dbReference type="Pfam" id="PF11338">
    <property type="entry name" value="DUF3140"/>
    <property type="match status" value="1"/>
</dbReference>
<feature type="region of interest" description="Disordered" evidence="1">
    <location>
        <begin position="86"/>
        <end position="112"/>
    </location>
</feature>
<keyword evidence="3" id="KW-1185">Reference proteome</keyword>
<sequence length="112" mass="12737">MDMTSERVDPDGELLWEEFHRVVNMTSEELRVWLLTDASDEEAFRPGPSLGAAELGRKVLHVLGKRKADLTDDDLATMRTTIEFVEDHTEGPAEDDRRRHALMSVGHDPLRP</sequence>
<dbReference type="InterPro" id="IPR021487">
    <property type="entry name" value="DUF3140"/>
</dbReference>
<feature type="compositionally biased region" description="Basic and acidic residues" evidence="1">
    <location>
        <begin position="86"/>
        <end position="98"/>
    </location>
</feature>
<evidence type="ECO:0000313" key="3">
    <source>
        <dbReference type="Proteomes" id="UP001501666"/>
    </source>
</evidence>
<dbReference type="PANTHER" id="PTHR40630">
    <property type="entry name" value="POSSIBLE DNA-BINDING PROTEIN"/>
    <property type="match status" value="1"/>
</dbReference>
<comment type="caution">
    <text evidence="2">The sequence shown here is derived from an EMBL/GenBank/DDBJ whole genome shotgun (WGS) entry which is preliminary data.</text>
</comment>
<reference evidence="2 3" key="1">
    <citation type="journal article" date="2019" name="Int. J. Syst. Evol. Microbiol.">
        <title>The Global Catalogue of Microorganisms (GCM) 10K type strain sequencing project: providing services to taxonomists for standard genome sequencing and annotation.</title>
        <authorList>
            <consortium name="The Broad Institute Genomics Platform"/>
            <consortium name="The Broad Institute Genome Sequencing Center for Infectious Disease"/>
            <person name="Wu L."/>
            <person name="Ma J."/>
        </authorList>
    </citation>
    <scope>NUCLEOTIDE SEQUENCE [LARGE SCALE GENOMIC DNA]</scope>
    <source>
        <strain evidence="2 3">JCM 6835</strain>
    </source>
</reference>
<proteinExistence type="predicted"/>
<accession>A0ABN3S5E4</accession>
<name>A0ABN3S5E4_9ACTN</name>
<dbReference type="PANTHER" id="PTHR40630:SF1">
    <property type="entry name" value="DNA-BINDING PROTEIN"/>
    <property type="match status" value="1"/>
</dbReference>
<organism evidence="2 3">
    <name type="scientific">Nonomuraea recticatena</name>
    <dbReference type="NCBI Taxonomy" id="46178"/>
    <lineage>
        <taxon>Bacteria</taxon>
        <taxon>Bacillati</taxon>
        <taxon>Actinomycetota</taxon>
        <taxon>Actinomycetes</taxon>
        <taxon>Streptosporangiales</taxon>
        <taxon>Streptosporangiaceae</taxon>
        <taxon>Nonomuraea</taxon>
    </lineage>
</organism>
<evidence type="ECO:0000313" key="2">
    <source>
        <dbReference type="EMBL" id="GAA2667288.1"/>
    </source>
</evidence>